<evidence type="ECO:0000313" key="6">
    <source>
        <dbReference type="Proteomes" id="UP000775213"/>
    </source>
</evidence>
<dbReference type="Proteomes" id="UP000775213">
    <property type="component" value="Unassembled WGS sequence"/>
</dbReference>
<gene>
    <name evidence="5" type="ORF">IEQ34_007153</name>
</gene>
<dbReference type="PANTHER" id="PTHR31458">
    <property type="entry name" value="POLYGALACTURONASE 1 BETA-LIKE PROTEIN 2"/>
    <property type="match status" value="1"/>
</dbReference>
<dbReference type="PANTHER" id="PTHR31458:SF2">
    <property type="entry name" value="POLYGALACTURONASE 1 BETA-LIKE PROTEIN 2"/>
    <property type="match status" value="1"/>
</dbReference>
<dbReference type="Pfam" id="PF03181">
    <property type="entry name" value="BURP"/>
    <property type="match status" value="1"/>
</dbReference>
<accession>A0AAV7H5Z4</accession>
<proteinExistence type="predicted"/>
<organism evidence="5 6">
    <name type="scientific">Dendrobium chrysotoxum</name>
    <name type="common">Orchid</name>
    <dbReference type="NCBI Taxonomy" id="161865"/>
    <lineage>
        <taxon>Eukaryota</taxon>
        <taxon>Viridiplantae</taxon>
        <taxon>Streptophyta</taxon>
        <taxon>Embryophyta</taxon>
        <taxon>Tracheophyta</taxon>
        <taxon>Spermatophyta</taxon>
        <taxon>Magnoliopsida</taxon>
        <taxon>Liliopsida</taxon>
        <taxon>Asparagales</taxon>
        <taxon>Orchidaceae</taxon>
        <taxon>Epidendroideae</taxon>
        <taxon>Malaxideae</taxon>
        <taxon>Dendrobiinae</taxon>
        <taxon>Dendrobium</taxon>
    </lineage>
</organism>
<feature type="transmembrane region" description="Helical" evidence="3">
    <location>
        <begin position="77"/>
        <end position="94"/>
    </location>
</feature>
<dbReference type="PROSITE" id="PS51277">
    <property type="entry name" value="BURP"/>
    <property type="match status" value="1"/>
</dbReference>
<dbReference type="AlphaFoldDB" id="A0AAV7H5Z4"/>
<evidence type="ECO:0000256" key="3">
    <source>
        <dbReference type="SAM" id="Phobius"/>
    </source>
</evidence>
<dbReference type="EMBL" id="JAGFBR010000007">
    <property type="protein sequence ID" value="KAH0464367.1"/>
    <property type="molecule type" value="Genomic_DNA"/>
</dbReference>
<dbReference type="InterPro" id="IPR004873">
    <property type="entry name" value="BURP_dom"/>
</dbReference>
<keyword evidence="1" id="KW-0732">Signal</keyword>
<evidence type="ECO:0000259" key="4">
    <source>
        <dbReference type="PROSITE" id="PS51277"/>
    </source>
</evidence>
<keyword evidence="2" id="KW-0325">Glycoprotein</keyword>
<name>A0AAV7H5Z4_DENCH</name>
<protein>
    <recommendedName>
        <fullName evidence="4">BURP domain-containing protein</fullName>
    </recommendedName>
</protein>
<keyword evidence="3" id="KW-0812">Transmembrane</keyword>
<keyword evidence="3" id="KW-0472">Membrane</keyword>
<feature type="domain" description="BURP" evidence="4">
    <location>
        <begin position="492"/>
        <end position="703"/>
    </location>
</feature>
<keyword evidence="3" id="KW-1133">Transmembrane helix</keyword>
<evidence type="ECO:0000256" key="1">
    <source>
        <dbReference type="ARBA" id="ARBA00022729"/>
    </source>
</evidence>
<comment type="caution">
    <text evidence="5">The sequence shown here is derived from an EMBL/GenBank/DDBJ whole genome shotgun (WGS) entry which is preliminary data.</text>
</comment>
<dbReference type="InterPro" id="IPR051897">
    <property type="entry name" value="PG-associated_BURP"/>
</dbReference>
<reference evidence="5 6" key="1">
    <citation type="journal article" date="2021" name="Hortic Res">
        <title>Chromosome-scale assembly of the Dendrobium chrysotoxum genome enhances the understanding of orchid evolution.</title>
        <authorList>
            <person name="Zhang Y."/>
            <person name="Zhang G.Q."/>
            <person name="Zhang D."/>
            <person name="Liu X.D."/>
            <person name="Xu X.Y."/>
            <person name="Sun W.H."/>
            <person name="Yu X."/>
            <person name="Zhu X."/>
            <person name="Wang Z.W."/>
            <person name="Zhao X."/>
            <person name="Zhong W.Y."/>
            <person name="Chen H."/>
            <person name="Yin W.L."/>
            <person name="Huang T."/>
            <person name="Niu S.C."/>
            <person name="Liu Z.J."/>
        </authorList>
    </citation>
    <scope>NUCLEOTIDE SEQUENCE [LARGE SCALE GENOMIC DNA]</scope>
    <source>
        <strain evidence="5">Lindl</strain>
    </source>
</reference>
<sequence length="706" mass="76694">MKMKIGLEENVAFFKQMICTHDAKSERQYANIQKEEVMKLKKLQPSGSMGPAPPGKSSLHSLTSTASIWLPPMASPLLFSFFFFFFFLLSYAAVASPSTSPSPFTERAALIRYWNRKIPNNLPHPAFLVSKLTPLSASDATTFFNLAASDPSLLSSHLASFCSAAGLLCPTDLTPSLSSHPRDSDFAAYQNSNFTNYGTDSADGLSSFKNYSDGLNVPLDTFRRYGRDSAGHDDKFSFYAPDGNVVTANFTSYGTNTAGGTDEFTAYDESSNVPDLKFNNYAAEGTGREGVFTHYSDNANAGDQSFNSYGKNGNGATSDFSSYANNTNVIGSTFTHYGEEGNGVNDTFASYGDNGNVPENNFRSYGDDTNGGVDKFTSYRDQSNVGDNFFTSYEKGGNVGTADFTNYGNSFNPGSDNFKGYGQGSLNDQITFKEYFADNTSFTVYAKTGVEFKEYHNTSSSSTPTASAVEKKNAVEKKKQDAAKRFVEPGKFFRERSLKKGTVMPMPDIRDRMPPRSFLPRSISGKIPFSAASVDGIFRILPDTAMGKAVDSTLADCERAPSHGETKRCAASAEDMIDFAVSVLGNDIEVRSTANTKGSKGNILVGNVRGVNGGKVTQSVSCHQSLFPYLVYYCHSVPRVRVYVADILAVDTKEKINQGVAICHLDTSDWSPTHGAFVALGPGPGKIEVCHWIFEGDMTWTVADHA</sequence>
<evidence type="ECO:0000256" key="2">
    <source>
        <dbReference type="ARBA" id="ARBA00023180"/>
    </source>
</evidence>
<dbReference type="SMART" id="SM01045">
    <property type="entry name" value="BURP"/>
    <property type="match status" value="1"/>
</dbReference>
<keyword evidence="6" id="KW-1185">Reference proteome</keyword>
<evidence type="ECO:0000313" key="5">
    <source>
        <dbReference type="EMBL" id="KAH0464367.1"/>
    </source>
</evidence>